<dbReference type="PROSITE" id="PS01242">
    <property type="entry name" value="ZF_FPG_1"/>
    <property type="match status" value="1"/>
</dbReference>
<keyword evidence="8 15" id="KW-0862">Zinc</keyword>
<evidence type="ECO:0000256" key="7">
    <source>
        <dbReference type="ARBA" id="ARBA00022801"/>
    </source>
</evidence>
<organism evidence="18 19">
    <name type="scientific">Gordonia humi</name>
    <dbReference type="NCBI Taxonomy" id="686429"/>
    <lineage>
        <taxon>Bacteria</taxon>
        <taxon>Bacillati</taxon>
        <taxon>Actinomycetota</taxon>
        <taxon>Actinomycetes</taxon>
        <taxon>Mycobacteriales</taxon>
        <taxon>Gordoniaceae</taxon>
        <taxon>Gordonia</taxon>
    </lineage>
</organism>
<dbReference type="AlphaFoldDB" id="A0A840EWP9"/>
<dbReference type="PANTHER" id="PTHR22993">
    <property type="entry name" value="FORMAMIDOPYRIMIDINE-DNA GLYCOSYLASE"/>
    <property type="match status" value="1"/>
</dbReference>
<keyword evidence="9 15" id="KW-0238">DNA-binding</keyword>
<feature type="active site" description="Proton donor" evidence="15">
    <location>
        <position position="3"/>
    </location>
</feature>
<dbReference type="Pfam" id="PF06827">
    <property type="entry name" value="zf-FPG_IleRS"/>
    <property type="match status" value="1"/>
</dbReference>
<dbReference type="Gene3D" id="1.10.8.50">
    <property type="match status" value="1"/>
</dbReference>
<dbReference type="EC" id="4.2.99.18" evidence="15"/>
<dbReference type="GO" id="GO:0003690">
    <property type="term" value="F:double-stranded DNA binding"/>
    <property type="evidence" value="ECO:0007669"/>
    <property type="project" value="UniProtKB-ARBA"/>
</dbReference>
<comment type="subunit">
    <text evidence="3 15">Monomer.</text>
</comment>
<evidence type="ECO:0000256" key="10">
    <source>
        <dbReference type="ARBA" id="ARBA00023204"/>
    </source>
</evidence>
<reference evidence="18 19" key="1">
    <citation type="submission" date="2020-08" db="EMBL/GenBank/DDBJ databases">
        <title>Sequencing the genomes of 1000 actinobacteria strains.</title>
        <authorList>
            <person name="Klenk H.-P."/>
        </authorList>
    </citation>
    <scope>NUCLEOTIDE SEQUENCE [LARGE SCALE GENOMIC DNA]</scope>
    <source>
        <strain evidence="18 19">DSM 45298</strain>
    </source>
</reference>
<proteinExistence type="inferred from homology"/>
<keyword evidence="19" id="KW-1185">Reference proteome</keyword>
<comment type="function">
    <text evidence="15">Involved in base excision repair of DNA damaged by oxidation or by mutagenic agents. Acts as DNA glycosylase that recognizes and removes damaged bases. Has a preference for oxidized purines, such as 7,8-dihydro-8-oxoguanine (8-oxoG). Has AP (apurinic/apyrimidinic) lyase activity and introduces nicks in the DNA strand. Cleaves the DNA backbone by beta-delta elimination to generate a single-strand break at the site of the removed base with both 3'- and 5'-phosphates.</text>
</comment>
<accession>A0A840EWP9</accession>
<keyword evidence="10 15" id="KW-0234">DNA repair</keyword>
<dbReference type="InterPro" id="IPR020629">
    <property type="entry name" value="FPG_Glyclase"/>
</dbReference>
<dbReference type="HAMAP" id="MF_00103">
    <property type="entry name" value="Fapy_DNA_glycosyl"/>
    <property type="match status" value="1"/>
</dbReference>
<evidence type="ECO:0000256" key="8">
    <source>
        <dbReference type="ARBA" id="ARBA00022833"/>
    </source>
</evidence>
<dbReference type="GO" id="GO:0008270">
    <property type="term" value="F:zinc ion binding"/>
    <property type="evidence" value="ECO:0007669"/>
    <property type="project" value="UniProtKB-UniRule"/>
</dbReference>
<evidence type="ECO:0000256" key="11">
    <source>
        <dbReference type="ARBA" id="ARBA00023239"/>
    </source>
</evidence>
<evidence type="ECO:0000256" key="13">
    <source>
        <dbReference type="ARBA" id="ARBA00023295"/>
    </source>
</evidence>
<evidence type="ECO:0000256" key="4">
    <source>
        <dbReference type="ARBA" id="ARBA00022723"/>
    </source>
</evidence>
<keyword evidence="11 15" id="KW-0456">Lyase</keyword>
<dbReference type="InterPro" id="IPR015886">
    <property type="entry name" value="H2TH_FPG"/>
</dbReference>
<dbReference type="SUPFAM" id="SSF46946">
    <property type="entry name" value="S13-like H2TH domain"/>
    <property type="match status" value="1"/>
</dbReference>
<feature type="active site" description="Proton donor; for delta-elimination activity" evidence="15">
    <location>
        <position position="273"/>
    </location>
</feature>
<dbReference type="EC" id="3.2.2.23" evidence="15"/>
<evidence type="ECO:0000313" key="19">
    <source>
        <dbReference type="Proteomes" id="UP000551501"/>
    </source>
</evidence>
<keyword evidence="13 15" id="KW-0326">Glycosidase</keyword>
<dbReference type="SMART" id="SM00898">
    <property type="entry name" value="Fapy_DNA_glyco"/>
    <property type="match status" value="1"/>
</dbReference>
<dbReference type="PANTHER" id="PTHR22993:SF9">
    <property type="entry name" value="FORMAMIDOPYRIMIDINE-DNA GLYCOSYLASE"/>
    <property type="match status" value="1"/>
</dbReference>
<keyword evidence="12 15" id="KW-0511">Multifunctional enzyme</keyword>
<evidence type="ECO:0000256" key="3">
    <source>
        <dbReference type="ARBA" id="ARBA00011245"/>
    </source>
</evidence>
<dbReference type="Proteomes" id="UP000551501">
    <property type="component" value="Unassembled WGS sequence"/>
</dbReference>
<dbReference type="InterPro" id="IPR000214">
    <property type="entry name" value="Znf_DNA_glyclase/AP_lyase"/>
</dbReference>
<dbReference type="FunFam" id="3.20.190.10:FF:000006">
    <property type="entry name" value="Formamidopyrimidine-DNA glycosylase"/>
    <property type="match status" value="1"/>
</dbReference>
<dbReference type="RefSeq" id="WP_183370998.1">
    <property type="nucleotide sequence ID" value="NZ_BAABHL010000040.1"/>
</dbReference>
<dbReference type="NCBIfam" id="TIGR00577">
    <property type="entry name" value="fpg"/>
    <property type="match status" value="1"/>
</dbReference>
<evidence type="ECO:0000259" key="16">
    <source>
        <dbReference type="PROSITE" id="PS51066"/>
    </source>
</evidence>
<keyword evidence="7 15" id="KW-0378">Hydrolase</keyword>
<comment type="similarity">
    <text evidence="2 15">Belongs to the FPG family.</text>
</comment>
<dbReference type="GO" id="GO:0034039">
    <property type="term" value="F:8-oxo-7,8-dihydroguanine DNA N-glycosylase activity"/>
    <property type="evidence" value="ECO:0007669"/>
    <property type="project" value="TreeGrafter"/>
</dbReference>
<sequence length="285" mass="31961">MPELPEVETIRSGLAPHVAGRLIDDVQVLHPRAVRRHVGGATDLENRLRGKRFDAVQRRGKYLWLTGADASDEVAVVVHLGMSGQLLISDPEAPAQKHLRIRLRLDDGNEVRFVDQRTFGGWHVDDLVDVHGRLLPESVAHIAPDPFEDLFDPDRVVAVLRRKQTEVKRAILDQTVVSGIGNIYADESLWRAKVHGAQKTDRTSKPRLRGVLDAASEVMAEAVKVGGTSFDELYVNVNGQSGYFDRSLNAYGREGQPCRRCGTAMRRESFMNRSSYFCPTCQRRR</sequence>
<evidence type="ECO:0000256" key="14">
    <source>
        <dbReference type="ARBA" id="ARBA00044632"/>
    </source>
</evidence>
<feature type="binding site" evidence="15">
    <location>
        <position position="117"/>
    </location>
    <ligand>
        <name>DNA</name>
        <dbReference type="ChEBI" id="CHEBI:16991"/>
    </ligand>
</feature>
<name>A0A840EWP9_9ACTN</name>
<evidence type="ECO:0000256" key="12">
    <source>
        <dbReference type="ARBA" id="ARBA00023268"/>
    </source>
</evidence>
<dbReference type="InterPro" id="IPR010663">
    <property type="entry name" value="Znf_FPG/IleRS"/>
</dbReference>
<dbReference type="InterPro" id="IPR010979">
    <property type="entry name" value="Ribosomal_uS13-like_H2TH"/>
</dbReference>
<comment type="catalytic activity">
    <reaction evidence="14 15">
        <text>2'-deoxyribonucleotide-(2'-deoxyribose 5'-phosphate)-2'-deoxyribonucleotide-DNA = a 3'-end 2'-deoxyribonucleotide-(2,3-dehydro-2,3-deoxyribose 5'-phosphate)-DNA + a 5'-end 5'-phospho-2'-deoxyribonucleoside-DNA + H(+)</text>
        <dbReference type="Rhea" id="RHEA:66592"/>
        <dbReference type="Rhea" id="RHEA-COMP:13180"/>
        <dbReference type="Rhea" id="RHEA-COMP:16897"/>
        <dbReference type="Rhea" id="RHEA-COMP:17067"/>
        <dbReference type="ChEBI" id="CHEBI:15378"/>
        <dbReference type="ChEBI" id="CHEBI:136412"/>
        <dbReference type="ChEBI" id="CHEBI:157695"/>
        <dbReference type="ChEBI" id="CHEBI:167181"/>
        <dbReference type="EC" id="4.2.99.18"/>
    </reaction>
</comment>
<comment type="cofactor">
    <cofactor evidence="15">
        <name>Zn(2+)</name>
        <dbReference type="ChEBI" id="CHEBI:29105"/>
    </cofactor>
    <text evidence="15">Binds 1 zinc ion per subunit.</text>
</comment>
<keyword evidence="6 15" id="KW-0863">Zinc-finger</keyword>
<dbReference type="NCBIfam" id="NF002211">
    <property type="entry name" value="PRK01103.1"/>
    <property type="match status" value="1"/>
</dbReference>
<dbReference type="Gene3D" id="3.20.190.10">
    <property type="entry name" value="MutM-like, N-terminal"/>
    <property type="match status" value="1"/>
</dbReference>
<dbReference type="GO" id="GO:0140078">
    <property type="term" value="F:class I DNA-(apurinic or apyrimidinic site) endonuclease activity"/>
    <property type="evidence" value="ECO:0007669"/>
    <property type="project" value="UniProtKB-EC"/>
</dbReference>
<evidence type="ECO:0000256" key="5">
    <source>
        <dbReference type="ARBA" id="ARBA00022763"/>
    </source>
</evidence>
<evidence type="ECO:0000256" key="6">
    <source>
        <dbReference type="ARBA" id="ARBA00022771"/>
    </source>
</evidence>
<feature type="domain" description="Formamidopyrimidine-DNA glycosylase catalytic" evidence="17">
    <location>
        <begin position="2"/>
        <end position="120"/>
    </location>
</feature>
<keyword evidence="4 15" id="KW-0479">Metal-binding</keyword>
<dbReference type="CDD" id="cd08966">
    <property type="entry name" value="EcFpg-like_N"/>
    <property type="match status" value="1"/>
</dbReference>
<dbReference type="Pfam" id="PF06831">
    <property type="entry name" value="H2TH"/>
    <property type="match status" value="1"/>
</dbReference>
<feature type="active site" description="Proton donor; for beta-elimination activity" evidence="15">
    <location>
        <position position="61"/>
    </location>
</feature>
<dbReference type="InterPro" id="IPR012319">
    <property type="entry name" value="FPG_cat"/>
</dbReference>
<dbReference type="GO" id="GO:0006979">
    <property type="term" value="P:response to oxidative stress"/>
    <property type="evidence" value="ECO:0007669"/>
    <property type="project" value="UniProtKB-ARBA"/>
</dbReference>
<dbReference type="FunFam" id="1.10.8.50:FF:000003">
    <property type="entry name" value="Formamidopyrimidine-DNA glycosylase"/>
    <property type="match status" value="1"/>
</dbReference>
<dbReference type="InterPro" id="IPR015887">
    <property type="entry name" value="DNA_glyclase_Znf_dom_DNA_BS"/>
</dbReference>
<feature type="active site" description="Schiff-base intermediate with DNA" evidence="15">
    <location>
        <position position="2"/>
    </location>
</feature>
<dbReference type="EMBL" id="JACIFP010000001">
    <property type="protein sequence ID" value="MBB4136011.1"/>
    <property type="molecule type" value="Genomic_DNA"/>
</dbReference>
<evidence type="ECO:0000256" key="1">
    <source>
        <dbReference type="ARBA" id="ARBA00001668"/>
    </source>
</evidence>
<evidence type="ECO:0000259" key="17">
    <source>
        <dbReference type="PROSITE" id="PS51068"/>
    </source>
</evidence>
<dbReference type="GO" id="GO:0003684">
    <property type="term" value="F:damaged DNA binding"/>
    <property type="evidence" value="ECO:0007669"/>
    <property type="project" value="InterPro"/>
</dbReference>
<dbReference type="PROSITE" id="PS51068">
    <property type="entry name" value="FPG_CAT"/>
    <property type="match status" value="1"/>
</dbReference>
<protein>
    <recommendedName>
        <fullName evidence="15">Formamidopyrimidine-DNA glycosylase</fullName>
        <shortName evidence="15">Fapy-DNA glycosylase</shortName>
        <ecNumber evidence="15">3.2.2.23</ecNumber>
    </recommendedName>
    <alternativeName>
        <fullName evidence="15">DNA-(apurinic or apyrimidinic site) lyase MutM</fullName>
        <shortName evidence="15">AP lyase MutM</shortName>
        <ecNumber evidence="15">4.2.99.18</ecNumber>
    </alternativeName>
</protein>
<comment type="catalytic activity">
    <reaction evidence="1 15">
        <text>Hydrolysis of DNA containing ring-opened 7-methylguanine residues, releasing 2,6-diamino-4-hydroxy-5-(N-methyl)formamidopyrimidine.</text>
        <dbReference type="EC" id="3.2.2.23"/>
    </reaction>
</comment>
<dbReference type="SMART" id="SM01232">
    <property type="entry name" value="H2TH"/>
    <property type="match status" value="1"/>
</dbReference>
<comment type="caution">
    <text evidence="18">The sequence shown here is derived from an EMBL/GenBank/DDBJ whole genome shotgun (WGS) entry which is preliminary data.</text>
</comment>
<feature type="domain" description="FPG-type" evidence="16">
    <location>
        <begin position="249"/>
        <end position="283"/>
    </location>
</feature>
<keyword evidence="5 15" id="KW-0227">DNA damage</keyword>
<dbReference type="Pfam" id="PF01149">
    <property type="entry name" value="Fapy_DNA_glyco"/>
    <property type="match status" value="1"/>
</dbReference>
<dbReference type="PROSITE" id="PS51066">
    <property type="entry name" value="ZF_FPG_2"/>
    <property type="match status" value="1"/>
</dbReference>
<dbReference type="InterPro" id="IPR035937">
    <property type="entry name" value="FPG_N"/>
</dbReference>
<evidence type="ECO:0000256" key="15">
    <source>
        <dbReference type="HAMAP-Rule" id="MF_00103"/>
    </source>
</evidence>
<evidence type="ECO:0000256" key="2">
    <source>
        <dbReference type="ARBA" id="ARBA00009409"/>
    </source>
</evidence>
<feature type="binding site" evidence="15">
    <location>
        <position position="163"/>
    </location>
    <ligand>
        <name>DNA</name>
        <dbReference type="ChEBI" id="CHEBI:16991"/>
    </ligand>
</feature>
<feature type="binding site" evidence="15">
    <location>
        <position position="98"/>
    </location>
    <ligand>
        <name>DNA</name>
        <dbReference type="ChEBI" id="CHEBI:16991"/>
    </ligand>
</feature>
<evidence type="ECO:0000313" key="18">
    <source>
        <dbReference type="EMBL" id="MBB4136011.1"/>
    </source>
</evidence>
<dbReference type="SUPFAM" id="SSF57716">
    <property type="entry name" value="Glucocorticoid receptor-like (DNA-binding domain)"/>
    <property type="match status" value="1"/>
</dbReference>
<dbReference type="SUPFAM" id="SSF81624">
    <property type="entry name" value="N-terminal domain of MutM-like DNA repair proteins"/>
    <property type="match status" value="1"/>
</dbReference>
<evidence type="ECO:0000256" key="9">
    <source>
        <dbReference type="ARBA" id="ARBA00023125"/>
    </source>
</evidence>
<gene>
    <name evidence="15" type="primary">mutM</name>
    <name evidence="15" type="synonym">fpg</name>
    <name evidence="18" type="ORF">BKA16_002563</name>
</gene>
<dbReference type="GO" id="GO:0006284">
    <property type="term" value="P:base-excision repair"/>
    <property type="evidence" value="ECO:0007669"/>
    <property type="project" value="InterPro"/>
</dbReference>